<proteinExistence type="predicted"/>
<dbReference type="InterPro" id="IPR012867">
    <property type="entry name" value="DUF1648"/>
</dbReference>
<dbReference type="EMBL" id="VSSQ01000045">
    <property type="protein sequence ID" value="MPL69074.1"/>
    <property type="molecule type" value="Genomic_DNA"/>
</dbReference>
<evidence type="ECO:0000313" key="3">
    <source>
        <dbReference type="EMBL" id="MPL69074.1"/>
    </source>
</evidence>
<feature type="transmembrane region" description="Helical" evidence="1">
    <location>
        <begin position="135"/>
        <end position="156"/>
    </location>
</feature>
<evidence type="ECO:0000259" key="2">
    <source>
        <dbReference type="Pfam" id="PF07853"/>
    </source>
</evidence>
<keyword evidence="1" id="KW-1133">Transmembrane helix</keyword>
<keyword evidence="1" id="KW-0812">Transmembrane</keyword>
<feature type="transmembrane region" description="Helical" evidence="1">
    <location>
        <begin position="98"/>
        <end position="119"/>
    </location>
</feature>
<gene>
    <name evidence="3" type="ORF">SDC9_14807</name>
</gene>
<comment type="caution">
    <text evidence="3">The sequence shown here is derived from an EMBL/GenBank/DDBJ whole genome shotgun (WGS) entry which is preliminary data.</text>
</comment>
<keyword evidence="1" id="KW-0472">Membrane</keyword>
<feature type="domain" description="DUF1648" evidence="2">
    <location>
        <begin position="19"/>
        <end position="64"/>
    </location>
</feature>
<sequence length="159" mass="17721">MPYRPPRYGVVLEFAGWAVLAATWLYVLISYEHLPYIIPTHFNAAGQADAYGAKSAIIMLPVISTVIFTVITLVNFLPRMLSLKDTLSPLEAGRKYGGIIQLLRALKLIMALAFGYLAFRTIQQAKGDPSGLGRWFLPVFIALTIIPIVIFIAGWLRKR</sequence>
<feature type="transmembrane region" description="Helical" evidence="1">
    <location>
        <begin position="51"/>
        <end position="77"/>
    </location>
</feature>
<dbReference type="AlphaFoldDB" id="A0A644TQ61"/>
<feature type="transmembrane region" description="Helical" evidence="1">
    <location>
        <begin position="12"/>
        <end position="31"/>
    </location>
</feature>
<accession>A0A644TQ61</accession>
<organism evidence="3">
    <name type="scientific">bioreactor metagenome</name>
    <dbReference type="NCBI Taxonomy" id="1076179"/>
    <lineage>
        <taxon>unclassified sequences</taxon>
        <taxon>metagenomes</taxon>
        <taxon>ecological metagenomes</taxon>
    </lineage>
</organism>
<reference evidence="3" key="1">
    <citation type="submission" date="2019-08" db="EMBL/GenBank/DDBJ databases">
        <authorList>
            <person name="Kucharzyk K."/>
            <person name="Murdoch R.W."/>
            <person name="Higgins S."/>
            <person name="Loffler F."/>
        </authorList>
    </citation>
    <scope>NUCLEOTIDE SEQUENCE</scope>
</reference>
<name>A0A644TQ61_9ZZZZ</name>
<evidence type="ECO:0000256" key="1">
    <source>
        <dbReference type="SAM" id="Phobius"/>
    </source>
</evidence>
<protein>
    <recommendedName>
        <fullName evidence="2">DUF1648 domain-containing protein</fullName>
    </recommendedName>
</protein>
<dbReference type="Pfam" id="PF07853">
    <property type="entry name" value="DUF1648"/>
    <property type="match status" value="1"/>
</dbReference>